<keyword evidence="2" id="KW-0560">Oxidoreductase</keyword>
<name>A0A7I4YAT4_HAECO</name>
<protein>
    <submittedName>
        <fullName evidence="5">Oxidored_FMN domain-containing protein</fullName>
    </submittedName>
</protein>
<feature type="domain" description="NADH:flavin oxidoreductase/NADH oxidase N-terminal" evidence="3">
    <location>
        <begin position="45"/>
        <end position="388"/>
    </location>
</feature>
<dbReference type="PANTHER" id="PTHR43656:SF5">
    <property type="entry name" value="NADH:FLAVIN OXIDOREDUCTASE_NADH OXIDASE N-TERMINAL DOMAIN-CONTAINING PROTEIN"/>
    <property type="match status" value="1"/>
</dbReference>
<evidence type="ECO:0000256" key="2">
    <source>
        <dbReference type="ARBA" id="ARBA00023002"/>
    </source>
</evidence>
<dbReference type="CDD" id="cd04733">
    <property type="entry name" value="OYE_like_2_FMN"/>
    <property type="match status" value="1"/>
</dbReference>
<dbReference type="PANTHER" id="PTHR43656">
    <property type="entry name" value="BINDING OXIDOREDUCTASE, PUTATIVE (AFU_ORTHOLOGUE AFUA_2G08260)-RELATED"/>
    <property type="match status" value="1"/>
</dbReference>
<evidence type="ECO:0000256" key="1">
    <source>
        <dbReference type="ARBA" id="ARBA00022630"/>
    </source>
</evidence>
<sequence length="480" mass="53065">MALPRISFTRILNPSSIREALISILFETVHSRVPASKADVSILAQPLKFRNGRVAKNRFLKAALSETISSWDAKDPSKRGLPSEDLVNIYDKWGHGQFGMILTGNVCVDPFHLESAGNVIFCKENDSLHMRGMVSKVAKAMKHSGALAIAQISHAGRQTPRLVNPHPSSCSDIRLKVPQHIVGFGRPIPLTEQQVKTEVVDRFVYAAKLARDCGFDGIQLHGAHGYLLSSFMSPATNNRTDKYGGSAQNRMRVIREIFEEIRKEISAVTGFLVGIKMNTIELNEKGLNVEEAKVLCGIIESIGFDFVELSGGTLERNAFLHKTDLSRKREAFFISFAEKIRPVFKKTVVYLTGGFKTVQGMVNAIQEGATDGIGLGRPITAEPDLPAKFFREECFSVADSKLNQNDFFMALLASQAQMGQMGRKPIAEQNSICEGIADLSHPDEAMNFKEAAILHVNKLKESAKRNEAIHGVMHYENLVK</sequence>
<dbReference type="WBParaSite" id="HCON_00074940-00001">
    <property type="protein sequence ID" value="HCON_00074940-00001"/>
    <property type="gene ID" value="HCON_00074940"/>
</dbReference>
<dbReference type="GO" id="GO:0010181">
    <property type="term" value="F:FMN binding"/>
    <property type="evidence" value="ECO:0007669"/>
    <property type="project" value="InterPro"/>
</dbReference>
<evidence type="ECO:0000259" key="3">
    <source>
        <dbReference type="Pfam" id="PF00724"/>
    </source>
</evidence>
<dbReference type="Pfam" id="PF00724">
    <property type="entry name" value="Oxidored_FMN"/>
    <property type="match status" value="1"/>
</dbReference>
<dbReference type="Gene3D" id="3.20.20.70">
    <property type="entry name" value="Aldolase class I"/>
    <property type="match status" value="1"/>
</dbReference>
<dbReference type="Proteomes" id="UP000025227">
    <property type="component" value="Unplaced"/>
</dbReference>
<dbReference type="AlphaFoldDB" id="A0A7I4YAT4"/>
<reference evidence="5" key="1">
    <citation type="submission" date="2020-12" db="UniProtKB">
        <authorList>
            <consortium name="WormBaseParasite"/>
        </authorList>
    </citation>
    <scope>IDENTIFICATION</scope>
    <source>
        <strain evidence="5">MHco3</strain>
    </source>
</reference>
<accession>A0A7I4YAT4</accession>
<evidence type="ECO:0000313" key="5">
    <source>
        <dbReference type="WBParaSite" id="HCON_00074940-00001"/>
    </source>
</evidence>
<dbReference type="SUPFAM" id="SSF51395">
    <property type="entry name" value="FMN-linked oxidoreductases"/>
    <property type="match status" value="1"/>
</dbReference>
<evidence type="ECO:0000313" key="4">
    <source>
        <dbReference type="Proteomes" id="UP000025227"/>
    </source>
</evidence>
<proteinExistence type="predicted"/>
<keyword evidence="4" id="KW-1185">Reference proteome</keyword>
<dbReference type="GO" id="GO:0016491">
    <property type="term" value="F:oxidoreductase activity"/>
    <property type="evidence" value="ECO:0007669"/>
    <property type="project" value="UniProtKB-KW"/>
</dbReference>
<organism evidence="4 5">
    <name type="scientific">Haemonchus contortus</name>
    <name type="common">Barber pole worm</name>
    <dbReference type="NCBI Taxonomy" id="6289"/>
    <lineage>
        <taxon>Eukaryota</taxon>
        <taxon>Metazoa</taxon>
        <taxon>Ecdysozoa</taxon>
        <taxon>Nematoda</taxon>
        <taxon>Chromadorea</taxon>
        <taxon>Rhabditida</taxon>
        <taxon>Rhabditina</taxon>
        <taxon>Rhabditomorpha</taxon>
        <taxon>Strongyloidea</taxon>
        <taxon>Trichostrongylidae</taxon>
        <taxon>Haemonchus</taxon>
    </lineage>
</organism>
<dbReference type="InterPro" id="IPR051799">
    <property type="entry name" value="NADH_flavin_oxidoreductase"/>
</dbReference>
<dbReference type="InterPro" id="IPR001155">
    <property type="entry name" value="OxRdtase_FMN_N"/>
</dbReference>
<dbReference type="OMA" id="EKFAFAH"/>
<keyword evidence="1" id="KW-0285">Flavoprotein</keyword>
<dbReference type="OrthoDB" id="1663137at2759"/>
<dbReference type="InterPro" id="IPR013785">
    <property type="entry name" value="Aldolase_TIM"/>
</dbReference>